<name>Q1LHZ8_CUPMC</name>
<feature type="domain" description="Histidine kinase/HSP90-like ATPase" evidence="1">
    <location>
        <begin position="204"/>
        <end position="330"/>
    </location>
</feature>
<dbReference type="InterPro" id="IPR036890">
    <property type="entry name" value="HATPase_C_sf"/>
</dbReference>
<organism evidence="2 3">
    <name type="scientific">Cupriavidus metallidurans (strain ATCC 43123 / DSM 2839 / NBRC 102507 / CH34)</name>
    <name type="common">Ralstonia metallidurans</name>
    <dbReference type="NCBI Taxonomy" id="266264"/>
    <lineage>
        <taxon>Bacteria</taxon>
        <taxon>Pseudomonadati</taxon>
        <taxon>Pseudomonadota</taxon>
        <taxon>Betaproteobacteria</taxon>
        <taxon>Burkholderiales</taxon>
        <taxon>Burkholderiaceae</taxon>
        <taxon>Cupriavidus</taxon>
    </lineage>
</organism>
<dbReference type="RefSeq" id="WP_011517795.1">
    <property type="nucleotide sequence ID" value="NC_007973.1"/>
</dbReference>
<sequence length="367" mass="41036">MKEQIRQILSDGQPRKARELAVALSIETTSVNQFLYRNLDTFTKNADHRWTLASLSELVVEFPDTEWLECDHFEDALSAVESPLESSAPIVVLRLQPDTKVMLDAIARFLALCNQLVVAGKTVVLDFSGCKNTSSYLDRLGFYEHLKPEVEVLPQRPSKSRAAAYRGQSSRLVELAAISVDEPDEDIPDRLHQVLEQQYENNAPVGLHTILTELFSNVHEHSQSKLPGFAALQLYKGRKPHIRTVFSDSGKGILATIKPALTKTLRTELGAETDDMTPDLGIALIERLFTQGGISRFRKGGRGLGLRNTGRFADKFAGSITVRQDTYEVTIHFGGDEHEFAARTGLNKLEGTHICVKFELTRWLKPH</sequence>
<reference evidence="3" key="1">
    <citation type="journal article" date="2010" name="PLoS ONE">
        <title>The complete genome sequence of Cupriavidus metallidurans strain CH34, a master survivalist in harsh and anthropogenic environments.</title>
        <authorList>
            <person name="Janssen P.J."/>
            <person name="Van Houdt R."/>
            <person name="Moors H."/>
            <person name="Monsieurs P."/>
            <person name="Morin N."/>
            <person name="Michaux A."/>
            <person name="Benotmane M.A."/>
            <person name="Leys N."/>
            <person name="Vallaeys T."/>
            <person name="Lapidus A."/>
            <person name="Monchy S."/>
            <person name="Medigue C."/>
            <person name="Taghavi S."/>
            <person name="McCorkle S."/>
            <person name="Dunn J."/>
            <person name="van der Lelie D."/>
            <person name="Mergeay M."/>
        </authorList>
    </citation>
    <scope>NUCLEOTIDE SEQUENCE [LARGE SCALE GENOMIC DNA]</scope>
    <source>
        <strain evidence="3">ATCC 43123 / DSM 2839 / NBRC 102507 / CH34</strain>
    </source>
</reference>
<accession>Q1LHZ8</accession>
<dbReference type="SUPFAM" id="SSF55874">
    <property type="entry name" value="ATPase domain of HSP90 chaperone/DNA topoisomerase II/histidine kinase"/>
    <property type="match status" value="1"/>
</dbReference>
<dbReference type="KEGG" id="rme:Rmet_3356"/>
<dbReference type="HOGENOM" id="CLU_751717_0_0_4"/>
<gene>
    <name evidence="2" type="ordered locus">Rmet_3356</name>
</gene>
<dbReference type="AlphaFoldDB" id="Q1LHZ8"/>
<keyword evidence="3" id="KW-1185">Reference proteome</keyword>
<protein>
    <submittedName>
        <fullName evidence="2">ATP-binding region, ATPase-like protein</fullName>
    </submittedName>
</protein>
<dbReference type="GO" id="GO:0005524">
    <property type="term" value="F:ATP binding"/>
    <property type="evidence" value="ECO:0007669"/>
    <property type="project" value="UniProtKB-KW"/>
</dbReference>
<dbReference type="InterPro" id="IPR036388">
    <property type="entry name" value="WH-like_DNA-bd_sf"/>
</dbReference>
<dbReference type="EMBL" id="CP000352">
    <property type="protein sequence ID" value="ABF10228.1"/>
    <property type="molecule type" value="Genomic_DNA"/>
</dbReference>
<dbReference type="Pfam" id="PF02518">
    <property type="entry name" value="HATPase_c"/>
    <property type="match status" value="1"/>
</dbReference>
<dbReference type="Gene3D" id="1.10.10.10">
    <property type="entry name" value="Winged helix-like DNA-binding domain superfamily/Winged helix DNA-binding domain"/>
    <property type="match status" value="1"/>
</dbReference>
<dbReference type="Gene3D" id="3.30.565.10">
    <property type="entry name" value="Histidine kinase-like ATPase, C-terminal domain"/>
    <property type="match status" value="1"/>
</dbReference>
<proteinExistence type="predicted"/>
<evidence type="ECO:0000259" key="1">
    <source>
        <dbReference type="Pfam" id="PF02518"/>
    </source>
</evidence>
<dbReference type="eggNOG" id="ENOG5033RKN">
    <property type="taxonomic scope" value="Bacteria"/>
</dbReference>
<dbReference type="InterPro" id="IPR003594">
    <property type="entry name" value="HATPase_dom"/>
</dbReference>
<evidence type="ECO:0000313" key="3">
    <source>
        <dbReference type="Proteomes" id="UP000002429"/>
    </source>
</evidence>
<evidence type="ECO:0000313" key="2">
    <source>
        <dbReference type="EMBL" id="ABF10228.1"/>
    </source>
</evidence>
<dbReference type="Proteomes" id="UP000002429">
    <property type="component" value="Chromosome"/>
</dbReference>
<dbReference type="STRING" id="266264.Rmet_3356"/>